<dbReference type="GO" id="GO:0016787">
    <property type="term" value="F:hydrolase activity"/>
    <property type="evidence" value="ECO:0007669"/>
    <property type="project" value="UniProtKB-KW"/>
</dbReference>
<proteinExistence type="predicted"/>
<name>A0A0M3HKW4_ASCLU</name>
<evidence type="ECO:0000313" key="3">
    <source>
        <dbReference type="WBParaSite" id="ALUE_0000215901-mRNA-1"/>
    </source>
</evidence>
<keyword evidence="2" id="KW-1185">Reference proteome</keyword>
<dbReference type="InterPro" id="IPR027794">
    <property type="entry name" value="tRNase_Z_dom"/>
</dbReference>
<dbReference type="GO" id="GO:0004519">
    <property type="term" value="F:endonuclease activity"/>
    <property type="evidence" value="ECO:0007669"/>
    <property type="project" value="UniProtKB-KW"/>
</dbReference>
<protein>
    <submittedName>
        <fullName evidence="3">Lactamase_B_4 domain-containing protein</fullName>
    </submittedName>
</protein>
<accession>A0A0M3HKW4</accession>
<reference evidence="3" key="1">
    <citation type="submission" date="2017-02" db="UniProtKB">
        <authorList>
            <consortium name="WormBaseParasite"/>
        </authorList>
    </citation>
    <scope>IDENTIFICATION</scope>
</reference>
<dbReference type="GO" id="GO:0008033">
    <property type="term" value="P:tRNA processing"/>
    <property type="evidence" value="ECO:0007669"/>
    <property type="project" value="UniProtKB-KW"/>
</dbReference>
<dbReference type="WBParaSite" id="ALUE_0000215901-mRNA-1">
    <property type="protein sequence ID" value="ALUE_0000215901-mRNA-1"/>
    <property type="gene ID" value="ALUE_0000215901"/>
</dbReference>
<dbReference type="AlphaFoldDB" id="A0A0M3HKW4"/>
<organism evidence="2 3">
    <name type="scientific">Ascaris lumbricoides</name>
    <name type="common">Giant roundworm</name>
    <dbReference type="NCBI Taxonomy" id="6252"/>
    <lineage>
        <taxon>Eukaryota</taxon>
        <taxon>Metazoa</taxon>
        <taxon>Ecdysozoa</taxon>
        <taxon>Nematoda</taxon>
        <taxon>Chromadorea</taxon>
        <taxon>Rhabditida</taxon>
        <taxon>Spirurina</taxon>
        <taxon>Ascaridomorpha</taxon>
        <taxon>Ascaridoidea</taxon>
        <taxon>Ascarididae</taxon>
        <taxon>Ascaris</taxon>
    </lineage>
</organism>
<feature type="domain" description="tRNase Z endonuclease" evidence="1">
    <location>
        <begin position="30"/>
        <end position="75"/>
    </location>
</feature>
<sequence>MKEKQRKHEAINSIALIPSNVTLEVLSNGTTHLRPCVIIRTPQKVYLFNCPEGTTRFLPSLRLKSLNVCDIFATRGELQLATATIFLTCATGANRN</sequence>
<dbReference type="Proteomes" id="UP000036681">
    <property type="component" value="Unplaced"/>
</dbReference>
<dbReference type="Pfam" id="PF13691">
    <property type="entry name" value="Lactamase_B_4"/>
    <property type="match status" value="1"/>
</dbReference>
<evidence type="ECO:0000313" key="2">
    <source>
        <dbReference type="Proteomes" id="UP000036681"/>
    </source>
</evidence>
<evidence type="ECO:0000259" key="1">
    <source>
        <dbReference type="Pfam" id="PF13691"/>
    </source>
</evidence>
<dbReference type="GO" id="GO:0046872">
    <property type="term" value="F:metal ion binding"/>
    <property type="evidence" value="ECO:0007669"/>
    <property type="project" value="UniProtKB-KW"/>
</dbReference>